<dbReference type="HOGENOM" id="CLU_1306735_0_0_1"/>
<reference evidence="2" key="1">
    <citation type="journal article" date="2011" name="Nature">
        <title>Genome sequence and analysis of the tuber crop potato.</title>
        <authorList>
            <consortium name="The Potato Genome Sequencing Consortium"/>
        </authorList>
    </citation>
    <scope>NUCLEOTIDE SEQUENCE [LARGE SCALE GENOMIC DNA]</scope>
    <source>
        <strain evidence="2">cv. DM1-3 516 R44</strain>
    </source>
</reference>
<dbReference type="PaxDb" id="4113-PGSC0003DMT400092416"/>
<evidence type="ECO:0000313" key="2">
    <source>
        <dbReference type="Proteomes" id="UP000011115"/>
    </source>
</evidence>
<dbReference type="AlphaFoldDB" id="M1DPR9"/>
<dbReference type="InParanoid" id="M1DPR9"/>
<proteinExistence type="predicted"/>
<keyword evidence="2" id="KW-1185">Reference proteome</keyword>
<dbReference type="Proteomes" id="UP000011115">
    <property type="component" value="Unassembled WGS sequence"/>
</dbReference>
<name>M1DPR9_SOLTU</name>
<sequence>MNGNYGYQRNQVLSSLYPEPQEARPHENETNLTNGTRIEVWKVSDKCKLVSQRSSLRIADEAGDPDLDRSWTKDSFKVEFVKLGVPRKLLANHRPGRILRSILVLELNEIVAATTTSPLCFWFARGRGRKTKTTKLMVGVEVWKVSDKCKLASQRSNLRIADEAGDTDLDRSWTKDSFKVEFVKLGVPRKLLANHRPGRLLRSSSLFGPPI</sequence>
<accession>M1DPR9</accession>
<organism evidence="1 2">
    <name type="scientific">Solanum tuberosum</name>
    <name type="common">Potato</name>
    <dbReference type="NCBI Taxonomy" id="4113"/>
    <lineage>
        <taxon>Eukaryota</taxon>
        <taxon>Viridiplantae</taxon>
        <taxon>Streptophyta</taxon>
        <taxon>Embryophyta</taxon>
        <taxon>Tracheophyta</taxon>
        <taxon>Spermatophyta</taxon>
        <taxon>Magnoliopsida</taxon>
        <taxon>eudicotyledons</taxon>
        <taxon>Gunneridae</taxon>
        <taxon>Pentapetalae</taxon>
        <taxon>asterids</taxon>
        <taxon>lamiids</taxon>
        <taxon>Solanales</taxon>
        <taxon>Solanaceae</taxon>
        <taxon>Solanoideae</taxon>
        <taxon>Solaneae</taxon>
        <taxon>Solanum</taxon>
    </lineage>
</organism>
<evidence type="ECO:0000313" key="1">
    <source>
        <dbReference type="EnsemblPlants" id="PGSC0003DMT400092416"/>
    </source>
</evidence>
<dbReference type="Gramene" id="PGSC0003DMT400092416">
    <property type="protein sequence ID" value="PGSC0003DMT400092416"/>
    <property type="gene ID" value="PGSC0003DMG400041987"/>
</dbReference>
<protein>
    <submittedName>
        <fullName evidence="1">Uncharacterized protein</fullName>
    </submittedName>
</protein>
<reference evidence="1" key="2">
    <citation type="submission" date="2015-06" db="UniProtKB">
        <authorList>
            <consortium name="EnsemblPlants"/>
        </authorList>
    </citation>
    <scope>IDENTIFICATION</scope>
    <source>
        <strain evidence="1">DM1-3 516 R44</strain>
    </source>
</reference>
<dbReference type="EnsemblPlants" id="PGSC0003DMT400092416">
    <property type="protein sequence ID" value="PGSC0003DMT400092416"/>
    <property type="gene ID" value="PGSC0003DMG400041987"/>
</dbReference>